<sequence length="55" mass="6092">MQKGHRTQPLEAAVTRQMKVTVTQPLEAGVPEARTKHEDLAQAEDQVCTFESGEL</sequence>
<dbReference type="AlphaFoldDB" id="A0AAV1UWK0"/>
<dbReference type="EMBL" id="CAKLBY020000228">
    <property type="protein sequence ID" value="CAK7937877.1"/>
    <property type="molecule type" value="Genomic_DNA"/>
</dbReference>
<reference evidence="1" key="1">
    <citation type="submission" date="2024-01" db="EMBL/GenBank/DDBJ databases">
        <authorList>
            <person name="Webb A."/>
        </authorList>
    </citation>
    <scope>NUCLEOTIDE SEQUENCE</scope>
    <source>
        <strain evidence="1">Pm1</strain>
    </source>
</reference>
<gene>
    <name evidence="1" type="ORF">PM001_LOCUS23027</name>
</gene>
<name>A0AAV1UWK0_9STRA</name>
<organism evidence="1 2">
    <name type="scientific">Peronospora matthiolae</name>
    <dbReference type="NCBI Taxonomy" id="2874970"/>
    <lineage>
        <taxon>Eukaryota</taxon>
        <taxon>Sar</taxon>
        <taxon>Stramenopiles</taxon>
        <taxon>Oomycota</taxon>
        <taxon>Peronosporomycetes</taxon>
        <taxon>Peronosporales</taxon>
        <taxon>Peronosporaceae</taxon>
        <taxon>Peronospora</taxon>
    </lineage>
</organism>
<evidence type="ECO:0000313" key="2">
    <source>
        <dbReference type="Proteomes" id="UP001162060"/>
    </source>
</evidence>
<comment type="caution">
    <text evidence="1">The sequence shown here is derived from an EMBL/GenBank/DDBJ whole genome shotgun (WGS) entry which is preliminary data.</text>
</comment>
<evidence type="ECO:0000313" key="1">
    <source>
        <dbReference type="EMBL" id="CAK7937877.1"/>
    </source>
</evidence>
<dbReference type="Proteomes" id="UP001162060">
    <property type="component" value="Unassembled WGS sequence"/>
</dbReference>
<proteinExistence type="predicted"/>
<accession>A0AAV1UWK0</accession>
<protein>
    <submittedName>
        <fullName evidence="1">Uncharacterized protein</fullName>
    </submittedName>
</protein>